<dbReference type="AlphaFoldDB" id="A0ABD1E5K9"/>
<proteinExistence type="predicted"/>
<organism evidence="2 3">
    <name type="scientific">Hypothenemus hampei</name>
    <name type="common">Coffee berry borer</name>
    <dbReference type="NCBI Taxonomy" id="57062"/>
    <lineage>
        <taxon>Eukaryota</taxon>
        <taxon>Metazoa</taxon>
        <taxon>Ecdysozoa</taxon>
        <taxon>Arthropoda</taxon>
        <taxon>Hexapoda</taxon>
        <taxon>Insecta</taxon>
        <taxon>Pterygota</taxon>
        <taxon>Neoptera</taxon>
        <taxon>Endopterygota</taxon>
        <taxon>Coleoptera</taxon>
        <taxon>Polyphaga</taxon>
        <taxon>Cucujiformia</taxon>
        <taxon>Curculionidae</taxon>
        <taxon>Scolytinae</taxon>
        <taxon>Hypothenemus</taxon>
    </lineage>
</organism>
<gene>
    <name evidence="2" type="ORF">ABEB36_013888</name>
</gene>
<dbReference type="Proteomes" id="UP001566132">
    <property type="component" value="Unassembled WGS sequence"/>
</dbReference>
<keyword evidence="3" id="KW-1185">Reference proteome</keyword>
<evidence type="ECO:0000313" key="3">
    <source>
        <dbReference type="Proteomes" id="UP001566132"/>
    </source>
</evidence>
<feature type="compositionally biased region" description="Basic and acidic residues" evidence="1">
    <location>
        <begin position="42"/>
        <end position="60"/>
    </location>
</feature>
<sequence>MAHLSILLVSSVEAAMRYGHAQSLSETLHDPELLKQLPIPHMMDDRTADDSHAQAWRNHTDGSNDMNNLYFIQMPHFGLTGVKLVNLQ</sequence>
<comment type="caution">
    <text evidence="2">The sequence shown here is derived from an EMBL/GenBank/DDBJ whole genome shotgun (WGS) entry which is preliminary data.</text>
</comment>
<accession>A0ABD1E5K9</accession>
<reference evidence="2 3" key="1">
    <citation type="submission" date="2024-05" db="EMBL/GenBank/DDBJ databases">
        <title>Genetic variation in Jamaican populations of the coffee berry borer (Hypothenemus hampei).</title>
        <authorList>
            <person name="Errbii M."/>
            <person name="Myrie A."/>
        </authorList>
    </citation>
    <scope>NUCLEOTIDE SEQUENCE [LARGE SCALE GENOMIC DNA]</scope>
    <source>
        <strain evidence="2">JA-Hopewell-2020-01-JO</strain>
        <tissue evidence="2">Whole body</tissue>
    </source>
</reference>
<name>A0ABD1E5K9_HYPHA</name>
<evidence type="ECO:0000256" key="1">
    <source>
        <dbReference type="SAM" id="MobiDB-lite"/>
    </source>
</evidence>
<dbReference type="EMBL" id="JBDJPC010000011">
    <property type="protein sequence ID" value="KAL1489966.1"/>
    <property type="molecule type" value="Genomic_DNA"/>
</dbReference>
<evidence type="ECO:0000313" key="2">
    <source>
        <dbReference type="EMBL" id="KAL1489966.1"/>
    </source>
</evidence>
<protein>
    <submittedName>
        <fullName evidence="2">Uncharacterized protein</fullName>
    </submittedName>
</protein>
<feature type="region of interest" description="Disordered" evidence="1">
    <location>
        <begin position="40"/>
        <end position="60"/>
    </location>
</feature>